<dbReference type="AlphaFoldDB" id="A0A0E2UBV0"/>
<evidence type="ECO:0000313" key="2">
    <source>
        <dbReference type="Proteomes" id="UP000217465"/>
    </source>
</evidence>
<dbReference type="RefSeq" id="WP_003106465.1">
    <property type="nucleotide sequence ID" value="NZ_BAWT01000007.1"/>
</dbReference>
<dbReference type="eggNOG" id="COG1390">
    <property type="taxonomic scope" value="Bacteria"/>
</dbReference>
<protein>
    <submittedName>
        <fullName evidence="1">V-type proton ATPase subunit E</fullName>
    </submittedName>
</protein>
<gene>
    <name evidence="1" type="primary">atpE_1</name>
    <name evidence="1" type="ORF">A9Y57_00832</name>
</gene>
<organism evidence="1 2">
    <name type="scientific">Streptococcus parauberis</name>
    <dbReference type="NCBI Taxonomy" id="1348"/>
    <lineage>
        <taxon>Bacteria</taxon>
        <taxon>Bacillati</taxon>
        <taxon>Bacillota</taxon>
        <taxon>Bacilli</taxon>
        <taxon>Lactobacillales</taxon>
        <taxon>Streptococcaceae</taxon>
        <taxon>Streptococcus</taxon>
    </lineage>
</organism>
<accession>A0A0E2UBV0</accession>
<dbReference type="EMBL" id="NSGR01000008">
    <property type="protein sequence ID" value="PCH12117.1"/>
    <property type="molecule type" value="Genomic_DNA"/>
</dbReference>
<dbReference type="STRING" id="936154.STP_0477"/>
<comment type="caution">
    <text evidence="1">The sequence shown here is derived from an EMBL/GenBank/DDBJ whole genome shotgun (WGS) entry which is preliminary data.</text>
</comment>
<dbReference type="OMA" id="WQEESYR"/>
<name>A0A0E2UBV0_9STRE</name>
<dbReference type="Proteomes" id="UP000217465">
    <property type="component" value="Unassembled WGS sequence"/>
</dbReference>
<reference evidence="1 2" key="1">
    <citation type="submission" date="2016-06" db="EMBL/GenBank/DDBJ databases">
        <authorList>
            <person name="Haines A.N."/>
            <person name="Council K.R."/>
        </authorList>
    </citation>
    <scope>NUCLEOTIDE SEQUENCE [LARGE SCALE GENOMIC DNA]</scope>
    <source>
        <strain evidence="1 2">SP158-29</strain>
    </source>
</reference>
<sequence length="194" mass="22669">MTAIENLKASVLEKAYQEGQAQLDKDLLAIDQQFDLEKEKVIVEKKESKLIQLKELDRGYQVQMQQLRNQERQSSLAIKQEVLKSLFNEALSKMENWEKGEELSFMNQILTKYQTESCQVTFGQITAQKFNQDDFRKFEETYPNCQFSKDFIDGEAGFVISMDKVDYTYLYSLLVNSLFKSECAEISNQLFSDR</sequence>
<proteinExistence type="predicted"/>
<evidence type="ECO:0000313" key="1">
    <source>
        <dbReference type="EMBL" id="PCH12117.1"/>
    </source>
</evidence>